<comment type="caution">
    <text evidence="1">The sequence shown here is derived from an EMBL/GenBank/DDBJ whole genome shotgun (WGS) entry which is preliminary data.</text>
</comment>
<dbReference type="EMBL" id="BPVZ01000094">
    <property type="protein sequence ID" value="GKV32052.1"/>
    <property type="molecule type" value="Genomic_DNA"/>
</dbReference>
<accession>A0AAV5L5J3</accession>
<proteinExistence type="predicted"/>
<dbReference type="PANTHER" id="PTHR38926:SF2">
    <property type="entry name" value="F-BOX_LRR-REPEAT PROTEIN 21-RELATED"/>
    <property type="match status" value="1"/>
</dbReference>
<name>A0AAV5L5J3_9ROSI</name>
<dbReference type="InterPro" id="IPR032675">
    <property type="entry name" value="LRR_dom_sf"/>
</dbReference>
<dbReference type="AlphaFoldDB" id="A0AAV5L5J3"/>
<evidence type="ECO:0000313" key="1">
    <source>
        <dbReference type="EMBL" id="GKV32052.1"/>
    </source>
</evidence>
<gene>
    <name evidence="1" type="ORF">SLEP1_g40685</name>
</gene>
<dbReference type="SUPFAM" id="SSF52047">
    <property type="entry name" value="RNI-like"/>
    <property type="match status" value="1"/>
</dbReference>
<protein>
    <recommendedName>
        <fullName evidence="3">F-box protein</fullName>
    </recommendedName>
</protein>
<evidence type="ECO:0008006" key="3">
    <source>
        <dbReference type="Google" id="ProtNLM"/>
    </source>
</evidence>
<evidence type="ECO:0000313" key="2">
    <source>
        <dbReference type="Proteomes" id="UP001054252"/>
    </source>
</evidence>
<keyword evidence="2" id="KW-1185">Reference proteome</keyword>
<organism evidence="1 2">
    <name type="scientific">Rubroshorea leprosula</name>
    <dbReference type="NCBI Taxonomy" id="152421"/>
    <lineage>
        <taxon>Eukaryota</taxon>
        <taxon>Viridiplantae</taxon>
        <taxon>Streptophyta</taxon>
        <taxon>Embryophyta</taxon>
        <taxon>Tracheophyta</taxon>
        <taxon>Spermatophyta</taxon>
        <taxon>Magnoliopsida</taxon>
        <taxon>eudicotyledons</taxon>
        <taxon>Gunneridae</taxon>
        <taxon>Pentapetalae</taxon>
        <taxon>rosids</taxon>
        <taxon>malvids</taxon>
        <taxon>Malvales</taxon>
        <taxon>Dipterocarpaceae</taxon>
        <taxon>Rubroshorea</taxon>
    </lineage>
</organism>
<dbReference type="Gene3D" id="3.80.10.10">
    <property type="entry name" value="Ribonuclease Inhibitor"/>
    <property type="match status" value="1"/>
</dbReference>
<sequence>MRNLGDLHDMNYDLEKMCMQAVDRSNGELVDINIEHFGTDELLAYIADTSSHIRRPRLVSCHEVSHRGLCKAAKKPALLEELDISYCSISAVALIVVGRHCPHLKSFKYNKQDRDRHGFTNMDSSRDKAARAIAHKICMNCSQNMHELLHLQLFGNKLTNCGLETILDGCPHLKSFDLRHCSNVYKVGHFVCHCLRIKISQKPNITLDVDGCCCPRLVSFKFNNGGIRTALSPMRKQKLKSSQQWMNYAASIILGIS</sequence>
<reference evidence="1 2" key="1">
    <citation type="journal article" date="2021" name="Commun. Biol.">
        <title>The genome of Shorea leprosula (Dipterocarpaceae) highlights the ecological relevance of drought in aseasonal tropical rainforests.</title>
        <authorList>
            <person name="Ng K.K.S."/>
            <person name="Kobayashi M.J."/>
            <person name="Fawcett J.A."/>
            <person name="Hatakeyama M."/>
            <person name="Paape T."/>
            <person name="Ng C.H."/>
            <person name="Ang C.C."/>
            <person name="Tnah L.H."/>
            <person name="Lee C.T."/>
            <person name="Nishiyama T."/>
            <person name="Sese J."/>
            <person name="O'Brien M.J."/>
            <person name="Copetti D."/>
            <person name="Mohd Noor M.I."/>
            <person name="Ong R.C."/>
            <person name="Putra M."/>
            <person name="Sireger I.Z."/>
            <person name="Indrioko S."/>
            <person name="Kosugi Y."/>
            <person name="Izuno A."/>
            <person name="Isagi Y."/>
            <person name="Lee S.L."/>
            <person name="Shimizu K.K."/>
        </authorList>
    </citation>
    <scope>NUCLEOTIDE SEQUENCE [LARGE SCALE GENOMIC DNA]</scope>
    <source>
        <strain evidence="1">214</strain>
    </source>
</reference>
<dbReference type="PANTHER" id="PTHR38926">
    <property type="entry name" value="F-BOX DOMAIN CONTAINING PROTEIN, EXPRESSED"/>
    <property type="match status" value="1"/>
</dbReference>
<dbReference type="Proteomes" id="UP001054252">
    <property type="component" value="Unassembled WGS sequence"/>
</dbReference>